<comment type="function">
    <text evidence="7">May play the central regulatory role in sporulation. It may be an element of the effector pathway responsible for the activation of sporulation genes in response to nutritional stress. Spo0A may act in concert with spo0H (a sigma factor) to control the expression of some genes that are critical to the sporulation process.</text>
</comment>
<evidence type="ECO:0000256" key="8">
    <source>
        <dbReference type="PROSITE-ProRule" id="PRU00169"/>
    </source>
</evidence>
<keyword evidence="2 8" id="KW-0597">Phosphoprotein</keyword>
<dbReference type="PROSITE" id="PS50110">
    <property type="entry name" value="RESPONSE_REGULATORY"/>
    <property type="match status" value="1"/>
</dbReference>
<feature type="DNA-binding region" description="OmpR/PhoB-type" evidence="9">
    <location>
        <begin position="126"/>
        <end position="227"/>
    </location>
</feature>
<dbReference type="Gene3D" id="1.10.10.10">
    <property type="entry name" value="Winged helix-like DNA-binding domain superfamily/Winged helix DNA-binding domain"/>
    <property type="match status" value="1"/>
</dbReference>
<dbReference type="SUPFAM" id="SSF52172">
    <property type="entry name" value="CheY-like"/>
    <property type="match status" value="1"/>
</dbReference>
<dbReference type="GO" id="GO:0000976">
    <property type="term" value="F:transcription cis-regulatory region binding"/>
    <property type="evidence" value="ECO:0007669"/>
    <property type="project" value="TreeGrafter"/>
</dbReference>
<dbReference type="RefSeq" id="WP_350343640.1">
    <property type="nucleotide sequence ID" value="NZ_CP158367.1"/>
</dbReference>
<gene>
    <name evidence="12" type="ORF">PRVXT_002952</name>
</gene>
<reference evidence="12" key="2">
    <citation type="submission" date="2024-06" db="EMBL/GenBank/DDBJ databases">
        <authorList>
            <person name="Petrova K.O."/>
            <person name="Toshchakov S.V."/>
            <person name="Boltjanskaja Y.V."/>
            <person name="Kevbrin V."/>
        </authorList>
    </citation>
    <scope>NUCLEOTIDE SEQUENCE</scope>
    <source>
        <strain evidence="12">Z-910T</strain>
    </source>
</reference>
<dbReference type="InterPro" id="IPR039420">
    <property type="entry name" value="WalR-like"/>
</dbReference>
<dbReference type="InterPro" id="IPR001867">
    <property type="entry name" value="OmpR/PhoB-type_DNA-bd"/>
</dbReference>
<dbReference type="InterPro" id="IPR011006">
    <property type="entry name" value="CheY-like_superfamily"/>
</dbReference>
<evidence type="ECO:0000256" key="9">
    <source>
        <dbReference type="PROSITE-ProRule" id="PRU01091"/>
    </source>
</evidence>
<dbReference type="PANTHER" id="PTHR48111">
    <property type="entry name" value="REGULATOR OF RPOS"/>
    <property type="match status" value="1"/>
</dbReference>
<dbReference type="GO" id="GO:0005829">
    <property type="term" value="C:cytosol"/>
    <property type="evidence" value="ECO:0007669"/>
    <property type="project" value="TreeGrafter"/>
</dbReference>
<dbReference type="Pfam" id="PF00486">
    <property type="entry name" value="Trans_reg_C"/>
    <property type="match status" value="1"/>
</dbReference>
<dbReference type="PROSITE" id="PS51755">
    <property type="entry name" value="OMPR_PHOB"/>
    <property type="match status" value="1"/>
</dbReference>
<dbReference type="FunFam" id="3.40.50.2300:FF:000001">
    <property type="entry name" value="DNA-binding response regulator PhoB"/>
    <property type="match status" value="1"/>
</dbReference>
<feature type="domain" description="Response regulatory" evidence="10">
    <location>
        <begin position="3"/>
        <end position="116"/>
    </location>
</feature>
<dbReference type="EMBL" id="CP158367">
    <property type="protein sequence ID" value="XBX74891.1"/>
    <property type="molecule type" value="Genomic_DNA"/>
</dbReference>
<accession>A0AAU7VL85</accession>
<feature type="domain" description="OmpR/PhoB-type" evidence="11">
    <location>
        <begin position="126"/>
        <end position="227"/>
    </location>
</feature>
<evidence type="ECO:0000313" key="12">
    <source>
        <dbReference type="EMBL" id="XBX74891.1"/>
    </source>
</evidence>
<dbReference type="FunFam" id="1.10.10.10:FF:000018">
    <property type="entry name" value="DNA-binding response regulator ResD"/>
    <property type="match status" value="1"/>
</dbReference>
<dbReference type="AlphaFoldDB" id="A0AAU7VL85"/>
<dbReference type="SUPFAM" id="SSF46894">
    <property type="entry name" value="C-terminal effector domain of the bipartite response regulators"/>
    <property type="match status" value="1"/>
</dbReference>
<dbReference type="Pfam" id="PF00072">
    <property type="entry name" value="Response_reg"/>
    <property type="match status" value="1"/>
</dbReference>
<evidence type="ECO:0000256" key="3">
    <source>
        <dbReference type="ARBA" id="ARBA00023012"/>
    </source>
</evidence>
<feature type="modified residue" description="4-aspartylphosphate" evidence="8">
    <location>
        <position position="52"/>
    </location>
</feature>
<reference evidence="12" key="1">
    <citation type="journal article" date="2013" name="Extremophiles">
        <title>Proteinivorax tanatarense gen. nov., sp. nov., an anaerobic, haloalkaliphilic, proteolytic bacterium isolated from a decaying algal bloom, and proposal of Proteinivoraceae fam. nov.</title>
        <authorList>
            <person name="Kevbrin V."/>
            <person name="Boltyanskaya Y."/>
            <person name="Zhilina T."/>
            <person name="Kolganova T."/>
            <person name="Lavrentjeva E."/>
            <person name="Kuznetsov B."/>
        </authorList>
    </citation>
    <scope>NUCLEOTIDE SEQUENCE</scope>
    <source>
        <strain evidence="12">Z-910T</strain>
    </source>
</reference>
<name>A0AAU7VL85_9FIRM</name>
<evidence type="ECO:0000256" key="7">
    <source>
        <dbReference type="ARBA" id="ARBA00024867"/>
    </source>
</evidence>
<evidence type="ECO:0000256" key="5">
    <source>
        <dbReference type="ARBA" id="ARBA00023125"/>
    </source>
</evidence>
<dbReference type="Gene3D" id="3.40.50.2300">
    <property type="match status" value="1"/>
</dbReference>
<evidence type="ECO:0000256" key="4">
    <source>
        <dbReference type="ARBA" id="ARBA00023015"/>
    </source>
</evidence>
<keyword evidence="3" id="KW-0902">Two-component regulatory system</keyword>
<dbReference type="InterPro" id="IPR016032">
    <property type="entry name" value="Sig_transdc_resp-reg_C-effctor"/>
</dbReference>
<dbReference type="CDD" id="cd00383">
    <property type="entry name" value="trans_reg_C"/>
    <property type="match status" value="1"/>
</dbReference>
<dbReference type="InterPro" id="IPR001789">
    <property type="entry name" value="Sig_transdc_resp-reg_receiver"/>
</dbReference>
<keyword evidence="6" id="KW-0804">Transcription</keyword>
<dbReference type="SMART" id="SM00862">
    <property type="entry name" value="Trans_reg_C"/>
    <property type="match status" value="1"/>
</dbReference>
<evidence type="ECO:0000256" key="6">
    <source>
        <dbReference type="ARBA" id="ARBA00023163"/>
    </source>
</evidence>
<dbReference type="GO" id="GO:0000156">
    <property type="term" value="F:phosphorelay response regulator activity"/>
    <property type="evidence" value="ECO:0007669"/>
    <property type="project" value="TreeGrafter"/>
</dbReference>
<keyword evidence="4" id="KW-0805">Transcription regulation</keyword>
<evidence type="ECO:0000256" key="1">
    <source>
        <dbReference type="ARBA" id="ARBA00018672"/>
    </source>
</evidence>
<sequence>MSKILVVDDEKPIADIISYNLKNEGFEIVVSNDGEDAVKKAYVEKPDLILLDVMLPKIDGFEVCRRIREFSNCPVIMLSAKEEEVDKITGLEKGADDYVTKPFGHKELLARINAHLRRFSTMGGEQKELKEENQGLEINHENYEVKRDGEIIDLTQREFDLLLFLINNKGKVYSRAQLLELVWGFDYHGDVRTVDVTVRRLREKVEPNPGSPTYILTKRGFGYYFRRS</sequence>
<dbReference type="GO" id="GO:0006355">
    <property type="term" value="P:regulation of DNA-templated transcription"/>
    <property type="evidence" value="ECO:0007669"/>
    <property type="project" value="InterPro"/>
</dbReference>
<protein>
    <recommendedName>
        <fullName evidence="1">Stage 0 sporulation protein A homolog</fullName>
    </recommendedName>
</protein>
<dbReference type="PANTHER" id="PTHR48111:SF40">
    <property type="entry name" value="PHOSPHATE REGULON TRANSCRIPTIONAL REGULATORY PROTEIN PHOB"/>
    <property type="match status" value="1"/>
</dbReference>
<organism evidence="12">
    <name type="scientific">Proteinivorax tanatarense</name>
    <dbReference type="NCBI Taxonomy" id="1260629"/>
    <lineage>
        <taxon>Bacteria</taxon>
        <taxon>Bacillati</taxon>
        <taxon>Bacillota</taxon>
        <taxon>Clostridia</taxon>
        <taxon>Eubacteriales</taxon>
        <taxon>Proteinivoracaceae</taxon>
        <taxon>Proteinivorax</taxon>
    </lineage>
</organism>
<dbReference type="SMART" id="SM00448">
    <property type="entry name" value="REC"/>
    <property type="match status" value="1"/>
</dbReference>
<evidence type="ECO:0000256" key="2">
    <source>
        <dbReference type="ARBA" id="ARBA00022553"/>
    </source>
</evidence>
<keyword evidence="5 9" id="KW-0238">DNA-binding</keyword>
<proteinExistence type="predicted"/>
<evidence type="ECO:0000259" key="10">
    <source>
        <dbReference type="PROSITE" id="PS50110"/>
    </source>
</evidence>
<dbReference type="InterPro" id="IPR036388">
    <property type="entry name" value="WH-like_DNA-bd_sf"/>
</dbReference>
<dbReference type="GO" id="GO:0032993">
    <property type="term" value="C:protein-DNA complex"/>
    <property type="evidence" value="ECO:0007669"/>
    <property type="project" value="TreeGrafter"/>
</dbReference>
<dbReference type="Gene3D" id="6.10.250.690">
    <property type="match status" value="1"/>
</dbReference>
<evidence type="ECO:0000259" key="11">
    <source>
        <dbReference type="PROSITE" id="PS51755"/>
    </source>
</evidence>